<gene>
    <name evidence="2" type="ORF">BSTEL_1629</name>
</gene>
<protein>
    <recommendedName>
        <fullName evidence="4">Glycosyltransferase RgtA/B/C/D-like domain-containing protein</fullName>
    </recommendedName>
</protein>
<feature type="transmembrane region" description="Helical" evidence="1">
    <location>
        <begin position="118"/>
        <end position="140"/>
    </location>
</feature>
<feature type="transmembrane region" description="Helical" evidence="1">
    <location>
        <begin position="168"/>
        <end position="186"/>
    </location>
</feature>
<evidence type="ECO:0000313" key="3">
    <source>
        <dbReference type="Proteomes" id="UP000029004"/>
    </source>
</evidence>
<dbReference type="Pfam" id="PF09913">
    <property type="entry name" value="DUF2142"/>
    <property type="match status" value="1"/>
</dbReference>
<keyword evidence="1" id="KW-0812">Transmembrane</keyword>
<accession>A0A087DBT3</accession>
<evidence type="ECO:0000313" key="2">
    <source>
        <dbReference type="EMBL" id="KFI92983.1"/>
    </source>
</evidence>
<keyword evidence="1" id="KW-0472">Membrane</keyword>
<dbReference type="AlphaFoldDB" id="A0A087DBT3"/>
<evidence type="ECO:0000256" key="1">
    <source>
        <dbReference type="SAM" id="Phobius"/>
    </source>
</evidence>
<comment type="caution">
    <text evidence="2">The sequence shown here is derived from an EMBL/GenBank/DDBJ whole genome shotgun (WGS) entry which is preliminary data.</text>
</comment>
<feature type="transmembrane region" description="Helical" evidence="1">
    <location>
        <begin position="313"/>
        <end position="336"/>
    </location>
</feature>
<keyword evidence="3" id="KW-1185">Reference proteome</keyword>
<proteinExistence type="predicted"/>
<feature type="transmembrane region" description="Helical" evidence="1">
    <location>
        <begin position="388"/>
        <end position="409"/>
    </location>
</feature>
<evidence type="ECO:0008006" key="4">
    <source>
        <dbReference type="Google" id="ProtNLM"/>
    </source>
</evidence>
<dbReference type="Proteomes" id="UP000029004">
    <property type="component" value="Unassembled WGS sequence"/>
</dbReference>
<feature type="transmembrane region" description="Helical" evidence="1">
    <location>
        <begin position="193"/>
        <end position="218"/>
    </location>
</feature>
<name>A0A087DBT3_9BIFI</name>
<keyword evidence="1" id="KW-1133">Transmembrane helix</keyword>
<organism evidence="2 3">
    <name type="scientific">Bifidobacterium stellenboschense</name>
    <dbReference type="NCBI Taxonomy" id="762211"/>
    <lineage>
        <taxon>Bacteria</taxon>
        <taxon>Bacillati</taxon>
        <taxon>Actinomycetota</taxon>
        <taxon>Actinomycetes</taxon>
        <taxon>Bifidobacteriales</taxon>
        <taxon>Bifidobacteriaceae</taxon>
        <taxon>Bifidobacterium</taxon>
    </lineage>
</organism>
<reference evidence="2 3" key="1">
    <citation type="submission" date="2014-03" db="EMBL/GenBank/DDBJ databases">
        <title>Genomics of Bifidobacteria.</title>
        <authorList>
            <person name="Ventura M."/>
            <person name="Milani C."/>
            <person name="Lugli G.A."/>
        </authorList>
    </citation>
    <scope>NUCLEOTIDE SEQUENCE [LARGE SCALE GENOMIC DNA]</scope>
    <source>
        <strain evidence="2 3">DSM 23968</strain>
    </source>
</reference>
<dbReference type="InterPro" id="IPR018674">
    <property type="entry name" value="DUF2142_membrane"/>
</dbReference>
<sequence length="418" mass="45909">MAATTPGHTPDIWAHVYRIDGILNGDVLARPVTSLSKLHNSRENVGGHVDWEWIDYSHKQDDGYDPNAVLVDTITASDGNGADVPYNNTAINSPIAYLPQLAAFALGKLAGIPAQPTYYLAEAFMLAVYACCTAVAVALLPKWRIFAALIMLSQLMLYRYPFAISADSMTQAIAILLSCMLMRALYRRATPRYYTALAAVCLLLAMCKFVYAPLILLAPLIPWIQQGHGNPAQAKGGMWIPAVGDLMALGCSAFWMKANSWFVTTPMMVSYDEMAGRKHALLTDAPFMWRTIKAICLSAVTGHANLNVRSDTLIIRCGWIAMLLMGAMLLAATIAATVRHTLRKRETVFWWCACIIIIGIILLTYLALWLQYTPSGSAMVEGMQYRYFLPMTVLGGLCFAQSASTVFGAHVQPAQPKR</sequence>
<dbReference type="eggNOG" id="COG4713">
    <property type="taxonomic scope" value="Bacteria"/>
</dbReference>
<dbReference type="EMBL" id="JGZP01000028">
    <property type="protein sequence ID" value="KFI92983.1"/>
    <property type="molecule type" value="Genomic_DNA"/>
</dbReference>
<feature type="transmembrane region" description="Helical" evidence="1">
    <location>
        <begin position="348"/>
        <end position="368"/>
    </location>
</feature>